<dbReference type="GO" id="GO:0007165">
    <property type="term" value="P:signal transduction"/>
    <property type="evidence" value="ECO:0007669"/>
    <property type="project" value="InterPro"/>
</dbReference>
<dbReference type="SMR" id="A0A1S4C7J8"/>
<keyword evidence="3" id="KW-0611">Plant defense</keyword>
<dbReference type="KEGG" id="nta:107815978"/>
<evidence type="ECO:0000313" key="8">
    <source>
        <dbReference type="RefSeq" id="XP_016497111.1"/>
    </source>
</evidence>
<dbReference type="RefSeq" id="XP_016497108.1">
    <property type="nucleotide sequence ID" value="XM_016641622.1"/>
</dbReference>
<dbReference type="Pfam" id="PF01582">
    <property type="entry name" value="TIR"/>
    <property type="match status" value="1"/>
</dbReference>
<evidence type="ECO:0000256" key="3">
    <source>
        <dbReference type="ARBA" id="ARBA00022821"/>
    </source>
</evidence>
<dbReference type="InterPro" id="IPR003591">
    <property type="entry name" value="Leu-rich_rpt_typical-subtyp"/>
</dbReference>
<dbReference type="Pfam" id="PF00931">
    <property type="entry name" value="NB-ARC"/>
    <property type="match status" value="1"/>
</dbReference>
<dbReference type="InterPro" id="IPR035897">
    <property type="entry name" value="Toll_tir_struct_dom_sf"/>
</dbReference>
<dbReference type="PANTHER" id="PTHR11017:SF393">
    <property type="entry name" value="ADP-RIBOSYL CYCLASE_CYCLIC ADP-RIBOSE HYDROLASE"/>
    <property type="match status" value="1"/>
</dbReference>
<dbReference type="Pfam" id="PF23286">
    <property type="entry name" value="LRR_13"/>
    <property type="match status" value="1"/>
</dbReference>
<name>A0A1S4C7J8_TOBAC</name>
<keyword evidence="2" id="KW-0677">Repeat</keyword>
<dbReference type="SMART" id="SM00369">
    <property type="entry name" value="LRR_TYP"/>
    <property type="match status" value="3"/>
</dbReference>
<dbReference type="SUPFAM" id="SSF52200">
    <property type="entry name" value="Toll/Interleukin receptor TIR domain"/>
    <property type="match status" value="1"/>
</dbReference>
<evidence type="ECO:0000313" key="5">
    <source>
        <dbReference type="RefSeq" id="XP_016497108.1"/>
    </source>
</evidence>
<dbReference type="GO" id="GO:0006952">
    <property type="term" value="P:defense response"/>
    <property type="evidence" value="ECO:0007669"/>
    <property type="project" value="InterPro"/>
</dbReference>
<evidence type="ECO:0000256" key="2">
    <source>
        <dbReference type="ARBA" id="ARBA00022737"/>
    </source>
</evidence>
<dbReference type="PROSITE" id="PS50104">
    <property type="entry name" value="TIR"/>
    <property type="match status" value="1"/>
</dbReference>
<dbReference type="GO" id="GO:0043531">
    <property type="term" value="F:ADP binding"/>
    <property type="evidence" value="ECO:0007669"/>
    <property type="project" value="InterPro"/>
</dbReference>
<evidence type="ECO:0000313" key="7">
    <source>
        <dbReference type="RefSeq" id="XP_016497110.1"/>
    </source>
</evidence>
<reference evidence="5 6" key="1">
    <citation type="submission" date="2025-04" db="UniProtKB">
        <authorList>
            <consortium name="RefSeq"/>
        </authorList>
    </citation>
    <scope>IDENTIFICATION</scope>
</reference>
<dbReference type="InterPro" id="IPR058546">
    <property type="entry name" value="RPS4B/Roq1-like_LRR"/>
</dbReference>
<dbReference type="GO" id="GO:0051707">
    <property type="term" value="P:response to other organism"/>
    <property type="evidence" value="ECO:0007669"/>
    <property type="project" value="UniProtKB-ARBA"/>
</dbReference>
<dbReference type="PANTHER" id="PTHR11017">
    <property type="entry name" value="LEUCINE-RICH REPEAT-CONTAINING PROTEIN"/>
    <property type="match status" value="1"/>
</dbReference>
<evidence type="ECO:0000259" key="4">
    <source>
        <dbReference type="PROSITE" id="PS50104"/>
    </source>
</evidence>
<evidence type="ECO:0000256" key="1">
    <source>
        <dbReference type="ARBA" id="ARBA00022614"/>
    </source>
</evidence>
<dbReference type="RefSeq" id="XP_016497111.1">
    <property type="nucleotide sequence ID" value="XM_016641625.1"/>
</dbReference>
<keyword evidence="1" id="KW-0433">Leucine-rich repeat</keyword>
<sequence>MECKDQCGQTVIPVFYDVDPLHVRNQRESFAEAFDKHETRYKDDDEGMQKLQRWRSALTAAANLKGYDVRDGIEAENIQKIIDQISKLCNSATLSSLRDVVGIETHLEKLKSLLKVGINDVRIILGMWGMGGVGKTTIARAIFDTLSHQFEAACFLADIKENEKLHSLQNTLLSKLLRRKDDYVNNKHDGKRMISDRLCSKKVLIVLDDIGHKDHLEYLAGDIGWFGNGSRVIVTTRDKHLIGKDDSIYEVTALPDHESIQLFHQHAFKKEVPDECFKELSLKGTMAMEAIWLHDNFGTLRFSNEAMKNMKRLRILYIERWSCYGSIEYLSNNLHWLVLDGYPCESLPSTFEPKMLVHVQLKHNSLHYLWMETKHLPSLKKLILSGSGNLMRTPDFKGMPNLEYLDLSFCSNFEELHDTLGCCRKLVELNLTWCERLKRFPCVNVESLEYLSLENCSSLEKFPEIHGRMKPKIQIHMLGSGIRELPSSYFQYQTHITELDLSFMRNLVALPSSISRLKSLVSLSVLDCSKLESLPEDIGSLSSLKELYLNGNNFEHLPRSIAQLGALRSLDLSYCQRLTQLPELPPELNELHVDCHMALKFIHDLVTKRKKLQRVIFPDDEDDALDDPIYNLFAHALFQNISSLRHHISASDSLSESVFTILHPWKKIPS</sequence>
<gene>
    <name evidence="5 6 7 8" type="primary">LOC107815978</name>
</gene>
<dbReference type="Gene3D" id="3.40.50.300">
    <property type="entry name" value="P-loop containing nucleotide triphosphate hydrolases"/>
    <property type="match status" value="1"/>
</dbReference>
<accession>A0A1S4C7J8</accession>
<dbReference type="PaxDb" id="4097-A0A1S4C7J8"/>
<dbReference type="InterPro" id="IPR032675">
    <property type="entry name" value="LRR_dom_sf"/>
</dbReference>
<dbReference type="RefSeq" id="XP_016497109.1">
    <property type="nucleotide sequence ID" value="XM_016641623.1"/>
</dbReference>
<evidence type="ECO:0000313" key="6">
    <source>
        <dbReference type="RefSeq" id="XP_016497109.1"/>
    </source>
</evidence>
<dbReference type="InterPro" id="IPR027417">
    <property type="entry name" value="P-loop_NTPase"/>
</dbReference>
<dbReference type="AlphaFoldDB" id="A0A1S4C7J8"/>
<proteinExistence type="predicted"/>
<dbReference type="Gene3D" id="3.40.50.10140">
    <property type="entry name" value="Toll/interleukin-1 receptor homology (TIR) domain"/>
    <property type="match status" value="1"/>
</dbReference>
<dbReference type="InterPro" id="IPR002182">
    <property type="entry name" value="NB-ARC"/>
</dbReference>
<dbReference type="Gene3D" id="3.80.10.10">
    <property type="entry name" value="Ribonuclease Inhibitor"/>
    <property type="match status" value="2"/>
</dbReference>
<organism evidence="7">
    <name type="scientific">Nicotiana tabacum</name>
    <name type="common">Common tobacco</name>
    <dbReference type="NCBI Taxonomy" id="4097"/>
    <lineage>
        <taxon>Eukaryota</taxon>
        <taxon>Viridiplantae</taxon>
        <taxon>Streptophyta</taxon>
        <taxon>Embryophyta</taxon>
        <taxon>Tracheophyta</taxon>
        <taxon>Spermatophyta</taxon>
        <taxon>Magnoliopsida</taxon>
        <taxon>eudicotyledons</taxon>
        <taxon>Gunneridae</taxon>
        <taxon>Pentapetalae</taxon>
        <taxon>asterids</taxon>
        <taxon>lamiids</taxon>
        <taxon>Solanales</taxon>
        <taxon>Solanaceae</taxon>
        <taxon>Nicotianoideae</taxon>
        <taxon>Nicotianeae</taxon>
        <taxon>Nicotiana</taxon>
    </lineage>
</organism>
<dbReference type="InterPro" id="IPR044974">
    <property type="entry name" value="Disease_R_plants"/>
</dbReference>
<protein>
    <submittedName>
        <fullName evidence="5 6">TMV resistance protein N isoform X1</fullName>
    </submittedName>
</protein>
<dbReference type="STRING" id="4097.A0A1S4C7J8"/>
<dbReference type="PRINTS" id="PR00364">
    <property type="entry name" value="DISEASERSIST"/>
</dbReference>
<dbReference type="SUPFAM" id="SSF52058">
    <property type="entry name" value="L domain-like"/>
    <property type="match status" value="1"/>
</dbReference>
<dbReference type="SUPFAM" id="SSF52540">
    <property type="entry name" value="P-loop containing nucleoside triphosphate hydrolases"/>
    <property type="match status" value="1"/>
</dbReference>
<dbReference type="InterPro" id="IPR001611">
    <property type="entry name" value="Leu-rich_rpt"/>
</dbReference>
<dbReference type="RefSeq" id="XP_016497110.1">
    <property type="nucleotide sequence ID" value="XM_016641624.1"/>
</dbReference>
<dbReference type="OrthoDB" id="1304196at2759"/>
<feature type="domain" description="TIR" evidence="4">
    <location>
        <begin position="1"/>
        <end position="89"/>
    </location>
</feature>
<dbReference type="Pfam" id="PF00560">
    <property type="entry name" value="LRR_1"/>
    <property type="match status" value="1"/>
</dbReference>
<dbReference type="InterPro" id="IPR000157">
    <property type="entry name" value="TIR_dom"/>
</dbReference>